<feature type="compositionally biased region" description="Basic and acidic residues" evidence="1">
    <location>
        <begin position="194"/>
        <end position="219"/>
    </location>
</feature>
<comment type="caution">
    <text evidence="2">The sequence shown here is derived from an EMBL/GenBank/DDBJ whole genome shotgun (WGS) entry which is preliminary data.</text>
</comment>
<evidence type="ECO:0000256" key="1">
    <source>
        <dbReference type="SAM" id="MobiDB-lite"/>
    </source>
</evidence>
<protein>
    <submittedName>
        <fullName evidence="2">Uncharacterized protein</fullName>
    </submittedName>
</protein>
<dbReference type="EMBL" id="SNRW01016581">
    <property type="protein sequence ID" value="KAA6369214.1"/>
    <property type="molecule type" value="Genomic_DNA"/>
</dbReference>
<dbReference type="Proteomes" id="UP000324800">
    <property type="component" value="Unassembled WGS sequence"/>
</dbReference>
<proteinExistence type="predicted"/>
<dbReference type="AlphaFoldDB" id="A0A5J4UG28"/>
<accession>A0A5J4UG28</accession>
<feature type="non-terminal residue" evidence="2">
    <location>
        <position position="234"/>
    </location>
</feature>
<feature type="compositionally biased region" description="Acidic residues" evidence="1">
    <location>
        <begin position="181"/>
        <end position="193"/>
    </location>
</feature>
<evidence type="ECO:0000313" key="3">
    <source>
        <dbReference type="Proteomes" id="UP000324800"/>
    </source>
</evidence>
<reference evidence="2 3" key="1">
    <citation type="submission" date="2019-03" db="EMBL/GenBank/DDBJ databases">
        <title>Single cell metagenomics reveals metabolic interactions within the superorganism composed of flagellate Streblomastix strix and complex community of Bacteroidetes bacteria on its surface.</title>
        <authorList>
            <person name="Treitli S.C."/>
            <person name="Kolisko M."/>
            <person name="Husnik F."/>
            <person name="Keeling P."/>
            <person name="Hampl V."/>
        </authorList>
    </citation>
    <scope>NUCLEOTIDE SEQUENCE [LARGE SCALE GENOMIC DNA]</scope>
    <source>
        <strain evidence="2">ST1C</strain>
    </source>
</reference>
<feature type="region of interest" description="Disordered" evidence="1">
    <location>
        <begin position="181"/>
        <end position="234"/>
    </location>
</feature>
<name>A0A5J4UG28_9EUKA</name>
<organism evidence="2 3">
    <name type="scientific">Streblomastix strix</name>
    <dbReference type="NCBI Taxonomy" id="222440"/>
    <lineage>
        <taxon>Eukaryota</taxon>
        <taxon>Metamonada</taxon>
        <taxon>Preaxostyla</taxon>
        <taxon>Oxymonadida</taxon>
        <taxon>Streblomastigidae</taxon>
        <taxon>Streblomastix</taxon>
    </lineage>
</organism>
<sequence length="234" mass="26966">MPIETRWMIYAIIAIWILDLGNEKISKLSKEFFDSVKDLHLFAIALEPQRGLISFYESDFALATDVLIMTYQALQYLNDLVLNFEEFKSSEWRQVVECLGENLSQSICKGNNGAYYALAYCLTPAGALSLSKGNLLLGFDLPPCPERDQITQLLHYCQTSDMIYDKKLQFVEVLAAKNVSEFDENEEEEDEEEQKQQQDDSGEYKPYRNMAFEEQKDNGIMKMKTRSQVSDLIN</sequence>
<gene>
    <name evidence="2" type="ORF">EZS28_035259</name>
</gene>
<evidence type="ECO:0000313" key="2">
    <source>
        <dbReference type="EMBL" id="KAA6369214.1"/>
    </source>
</evidence>